<gene>
    <name evidence="3" type="ORF">E6K79_06010</name>
</gene>
<comment type="similarity">
    <text evidence="1">Belongs to the AHA1 family.</text>
</comment>
<sequence>MVMPAATTNDLIVTITEEIRVNAPLEVTFAALLEELGQQHALEGDKPMPMKLEAWPGGRWYRDLGDDNGHLWGHVQAIKRPTLLEFTGPLFMSFAAANNVQYRLAPVDGGTLITFKHSAMGAIPEDQRAGMQKGWTQWNERVRKGAERAARS</sequence>
<evidence type="ECO:0000313" key="4">
    <source>
        <dbReference type="Proteomes" id="UP000317691"/>
    </source>
</evidence>
<dbReference type="Proteomes" id="UP000317691">
    <property type="component" value="Unassembled WGS sequence"/>
</dbReference>
<evidence type="ECO:0000256" key="1">
    <source>
        <dbReference type="ARBA" id="ARBA00006817"/>
    </source>
</evidence>
<feature type="domain" description="Activator of Hsp90 ATPase homologue 1/2-like C-terminal" evidence="2">
    <location>
        <begin position="46"/>
        <end position="139"/>
    </location>
</feature>
<accession>A0A538TMP5</accession>
<dbReference type="Gene3D" id="3.30.530.20">
    <property type="match status" value="1"/>
</dbReference>
<reference evidence="3 4" key="1">
    <citation type="journal article" date="2019" name="Nat. Microbiol.">
        <title>Mediterranean grassland soil C-N compound turnover is dependent on rainfall and depth, and is mediated by genomically divergent microorganisms.</title>
        <authorList>
            <person name="Diamond S."/>
            <person name="Andeer P.F."/>
            <person name="Li Z."/>
            <person name="Crits-Christoph A."/>
            <person name="Burstein D."/>
            <person name="Anantharaman K."/>
            <person name="Lane K.R."/>
            <person name="Thomas B.C."/>
            <person name="Pan C."/>
            <person name="Northen T.R."/>
            <person name="Banfield J.F."/>
        </authorList>
    </citation>
    <scope>NUCLEOTIDE SEQUENCE [LARGE SCALE GENOMIC DNA]</scope>
    <source>
        <strain evidence="3">WS_9</strain>
    </source>
</reference>
<comment type="caution">
    <text evidence="3">The sequence shown here is derived from an EMBL/GenBank/DDBJ whole genome shotgun (WGS) entry which is preliminary data.</text>
</comment>
<dbReference type="SUPFAM" id="SSF55961">
    <property type="entry name" value="Bet v1-like"/>
    <property type="match status" value="1"/>
</dbReference>
<evidence type="ECO:0000259" key="2">
    <source>
        <dbReference type="Pfam" id="PF08327"/>
    </source>
</evidence>
<protein>
    <submittedName>
        <fullName evidence="3">SRPBCC domain-containing protein</fullName>
    </submittedName>
</protein>
<organism evidence="3 4">
    <name type="scientific">Eiseniibacteriota bacterium</name>
    <dbReference type="NCBI Taxonomy" id="2212470"/>
    <lineage>
        <taxon>Bacteria</taxon>
        <taxon>Candidatus Eiseniibacteriota</taxon>
    </lineage>
</organism>
<dbReference type="InterPro" id="IPR023393">
    <property type="entry name" value="START-like_dom_sf"/>
</dbReference>
<proteinExistence type="inferred from homology"/>
<dbReference type="Pfam" id="PF08327">
    <property type="entry name" value="AHSA1"/>
    <property type="match status" value="1"/>
</dbReference>
<dbReference type="AlphaFoldDB" id="A0A538TMP5"/>
<dbReference type="EMBL" id="VBOZ01000016">
    <property type="protein sequence ID" value="TMQ64898.1"/>
    <property type="molecule type" value="Genomic_DNA"/>
</dbReference>
<dbReference type="InterPro" id="IPR013538">
    <property type="entry name" value="ASHA1/2-like_C"/>
</dbReference>
<evidence type="ECO:0000313" key="3">
    <source>
        <dbReference type="EMBL" id="TMQ64898.1"/>
    </source>
</evidence>
<dbReference type="CDD" id="cd07814">
    <property type="entry name" value="SRPBCC_CalC_Aha1-like"/>
    <property type="match status" value="1"/>
</dbReference>
<name>A0A538TMP5_UNCEI</name>